<sequence length="48" mass="5275">MSNIFSLLSAEQVDSLLSVYDFAATSFSQVAIFITDALDYIVVEDVIL</sequence>
<dbReference type="Proteomes" id="UP000770785">
    <property type="component" value="Unassembled WGS sequence"/>
</dbReference>
<comment type="caution">
    <text evidence="1">The sequence shown here is derived from an EMBL/GenBank/DDBJ whole genome shotgun (WGS) entry which is preliminary data.</text>
</comment>
<dbReference type="EMBL" id="JAATJH010000006">
    <property type="protein sequence ID" value="NJC27713.1"/>
    <property type="molecule type" value="Genomic_DNA"/>
</dbReference>
<keyword evidence="2" id="KW-1185">Reference proteome</keyword>
<proteinExistence type="predicted"/>
<organism evidence="1 2">
    <name type="scientific">Neolewinella antarctica</name>
    <dbReference type="NCBI Taxonomy" id="442734"/>
    <lineage>
        <taxon>Bacteria</taxon>
        <taxon>Pseudomonadati</taxon>
        <taxon>Bacteroidota</taxon>
        <taxon>Saprospiria</taxon>
        <taxon>Saprospirales</taxon>
        <taxon>Lewinellaceae</taxon>
        <taxon>Neolewinella</taxon>
    </lineage>
</organism>
<reference evidence="1 2" key="1">
    <citation type="submission" date="2020-03" db="EMBL/GenBank/DDBJ databases">
        <title>Genomic Encyclopedia of Type Strains, Phase IV (KMG-IV): sequencing the most valuable type-strain genomes for metagenomic binning, comparative biology and taxonomic classification.</title>
        <authorList>
            <person name="Goeker M."/>
        </authorList>
    </citation>
    <scope>NUCLEOTIDE SEQUENCE [LARGE SCALE GENOMIC DNA]</scope>
    <source>
        <strain evidence="1 2">DSM 105096</strain>
    </source>
</reference>
<gene>
    <name evidence="1" type="ORF">GGR27_003231</name>
</gene>
<dbReference type="RefSeq" id="WP_168039085.1">
    <property type="nucleotide sequence ID" value="NZ_JAATJH010000006.1"/>
</dbReference>
<accession>A0ABX0XEH1</accession>
<name>A0ABX0XEH1_9BACT</name>
<protein>
    <submittedName>
        <fullName evidence="1">Uncharacterized protein</fullName>
    </submittedName>
</protein>
<evidence type="ECO:0000313" key="2">
    <source>
        <dbReference type="Proteomes" id="UP000770785"/>
    </source>
</evidence>
<evidence type="ECO:0000313" key="1">
    <source>
        <dbReference type="EMBL" id="NJC27713.1"/>
    </source>
</evidence>